<accession>A0AAN0K7P1</accession>
<dbReference type="RefSeq" id="WP_286265423.1">
    <property type="nucleotide sequence ID" value="NZ_AP028056.1"/>
</dbReference>
<reference evidence="6" key="1">
    <citation type="journal article" date="2024" name="Int. J. Syst. Evol. Microbiol.">
        <title>Brooklawnia propionicigenes sp. nov., a facultatively anaerobic, propionate-producing bacterium isolated from a methanogenic reactor treating waste from cattle farms.</title>
        <authorList>
            <person name="Akita Y."/>
            <person name="Ueki A."/>
            <person name="Tonouchi A."/>
            <person name="Sugawara Y."/>
            <person name="Honma S."/>
            <person name="Kaku N."/>
            <person name="Ueki K."/>
        </authorList>
    </citation>
    <scope>NUCLEOTIDE SEQUENCE</scope>
    <source>
        <strain evidence="6">SH051</strain>
    </source>
</reference>
<dbReference type="KEGG" id="broo:brsh051_24410"/>
<dbReference type="AlphaFoldDB" id="A0AAN0K7P1"/>
<keyword evidence="4" id="KW-0175">Coiled coil</keyword>
<evidence type="ECO:0000256" key="3">
    <source>
        <dbReference type="ARBA" id="ARBA00013368"/>
    </source>
</evidence>
<protein>
    <recommendedName>
        <fullName evidence="3">Nuclease SbcCD subunit C</fullName>
    </recommendedName>
</protein>
<gene>
    <name evidence="6" type="ORF">brsh051_24410</name>
</gene>
<keyword evidence="7" id="KW-1185">Reference proteome</keyword>
<dbReference type="Pfam" id="PF13558">
    <property type="entry name" value="SbcC_Walker_B"/>
    <property type="match status" value="1"/>
</dbReference>
<dbReference type="GO" id="GO:0006302">
    <property type="term" value="P:double-strand break repair"/>
    <property type="evidence" value="ECO:0007669"/>
    <property type="project" value="InterPro"/>
</dbReference>
<evidence type="ECO:0000313" key="7">
    <source>
        <dbReference type="Proteomes" id="UP001431656"/>
    </source>
</evidence>
<dbReference type="GO" id="GO:0016887">
    <property type="term" value="F:ATP hydrolysis activity"/>
    <property type="evidence" value="ECO:0007669"/>
    <property type="project" value="InterPro"/>
</dbReference>
<name>A0AAN0K7P1_9ACTN</name>
<evidence type="ECO:0000256" key="2">
    <source>
        <dbReference type="ARBA" id="ARBA00011322"/>
    </source>
</evidence>
<feature type="coiled-coil region" evidence="4">
    <location>
        <begin position="253"/>
        <end position="294"/>
    </location>
</feature>
<feature type="coiled-coil region" evidence="4">
    <location>
        <begin position="592"/>
        <end position="626"/>
    </location>
</feature>
<organism evidence="6 7">
    <name type="scientific">Brooklawnia propionicigenes</name>
    <dbReference type="NCBI Taxonomy" id="3041175"/>
    <lineage>
        <taxon>Bacteria</taxon>
        <taxon>Bacillati</taxon>
        <taxon>Actinomycetota</taxon>
        <taxon>Actinomycetes</taxon>
        <taxon>Propionibacteriales</taxon>
        <taxon>Propionibacteriaceae</taxon>
        <taxon>Brooklawnia</taxon>
    </lineage>
</organism>
<comment type="subunit">
    <text evidence="2">Heterodimer of SbcC and SbcD.</text>
</comment>
<dbReference type="EMBL" id="AP028056">
    <property type="protein sequence ID" value="BEH03160.1"/>
    <property type="molecule type" value="Genomic_DNA"/>
</dbReference>
<evidence type="ECO:0000313" key="6">
    <source>
        <dbReference type="EMBL" id="BEH03160.1"/>
    </source>
</evidence>
<dbReference type="Proteomes" id="UP001431656">
    <property type="component" value="Chromosome"/>
</dbReference>
<dbReference type="PANTHER" id="PTHR32114">
    <property type="entry name" value="ABC TRANSPORTER ABCH.3"/>
    <property type="match status" value="1"/>
</dbReference>
<dbReference type="InterPro" id="IPR038729">
    <property type="entry name" value="Rad50/SbcC_AAA"/>
</dbReference>
<dbReference type="PANTHER" id="PTHR32114:SF2">
    <property type="entry name" value="ABC TRANSPORTER ABCH.3"/>
    <property type="match status" value="1"/>
</dbReference>
<evidence type="ECO:0000256" key="4">
    <source>
        <dbReference type="SAM" id="Coils"/>
    </source>
</evidence>
<dbReference type="Pfam" id="PF13476">
    <property type="entry name" value="AAA_23"/>
    <property type="match status" value="1"/>
</dbReference>
<dbReference type="SUPFAM" id="SSF52540">
    <property type="entry name" value="P-loop containing nucleoside triphosphate hydrolases"/>
    <property type="match status" value="1"/>
</dbReference>
<dbReference type="Gene3D" id="3.40.50.300">
    <property type="entry name" value="P-loop containing nucleotide triphosphate hydrolases"/>
    <property type="match status" value="2"/>
</dbReference>
<feature type="domain" description="Rad50/SbcC-type AAA" evidence="5">
    <location>
        <begin position="5"/>
        <end position="196"/>
    </location>
</feature>
<comment type="similarity">
    <text evidence="1">Belongs to the SMC family. SbcC subfamily.</text>
</comment>
<dbReference type="InterPro" id="IPR027417">
    <property type="entry name" value="P-loop_NTPase"/>
</dbReference>
<feature type="coiled-coil region" evidence="4">
    <location>
        <begin position="407"/>
        <end position="458"/>
    </location>
</feature>
<sequence length="992" mass="107633">MKINRVTVTGFGPFRDTETADFDAFDDDGIFLITGCTGAGKTSILDAVTFALFGTVPRYAGQAGNAVRCDRLAADKPCHVELEFSVGERRFKVTRAPAWERPKQRGTGTTSAPARAELDELLDGRWERLQTRAVDTSRQINDLIRMSSSQFQQVVLLAQGQFQEFLVADTDKRRSLLQTLFGTKRFADYVDMLSERARDLKRQLDDAQHCLTDKVHAFASWACVSDDSATPEAVDDTVEQWCARIVAAQAAELGEATRRQQALRDSLDVAKEELAQATEIAARQQRRARALDEQARLAGQAQQITATKAALHNAARADTVAPAIEASEDADTSAAQAERARHDAEAGYLTVAAALPETVGEVAESISELNQLIGRLRPQLEVEKSLPALRRAAQLAAEKVTEHDDRTAADKEQRESLTEQMEQLRHTITALDEPAGTFAEAKAAADEAARRLQAAQRAEQLSADLQLAAQDDQAAVKRASAASDELSALLRRQLSGYAGDLAQGLVAGELCPVCGSLDHPKLAELAADHVDQSDIDRAQAAVELTYAQAKKAAARSQQLEERRQSEFLAAGQQSVPEAEAVASQARQVMAEAAAAGDELRRSRNRLTKLQEQTDAITASLDQAQELRAGLVIARTTAQTGLAEAERAVTEARGDQASVHEAMAEAQLRRKLSELLLEARTQHQGAVERASSERERLAAALADAGFADAGEAKKARISRPEQERLRAEVERHAAGIAAVKLTLESPELIGLPAQPVDLDAPKQTVAKVDAELEQTRTVVATIQPRLAELRRLSGEIADRRVTIAEDDKQFQAVDRLARTLRGLDPNIMRMELETFVLAAQLEEIVQVANRRLYTMTDGRYTLRHSDAIEKNRGKWGLGLEVLDAHTGGVRGPDSLSGGEKFQASLALALGLAEVVTNRAGGMRLDTLFIDEGFGSLDAETLDVTMATLDNLREGGRTVGLISHVASMKESIPAQLSVEKVPGGWSVIRQESSS</sequence>
<proteinExistence type="inferred from homology"/>
<evidence type="ECO:0000259" key="5">
    <source>
        <dbReference type="Pfam" id="PF13476"/>
    </source>
</evidence>
<evidence type="ECO:0000256" key="1">
    <source>
        <dbReference type="ARBA" id="ARBA00006930"/>
    </source>
</evidence>